<dbReference type="InterPro" id="IPR036038">
    <property type="entry name" value="Aminotransferase-like"/>
</dbReference>
<keyword evidence="2" id="KW-0808">Transferase</keyword>
<dbReference type="GO" id="GO:0008483">
    <property type="term" value="F:transaminase activity"/>
    <property type="evidence" value="ECO:0007669"/>
    <property type="project" value="UniProtKB-KW"/>
</dbReference>
<dbReference type="InterPro" id="IPR050571">
    <property type="entry name" value="Class-IV_PLP-Dep_Aminotrnsfr"/>
</dbReference>
<dbReference type="PANTHER" id="PTHR42743:SF11">
    <property type="entry name" value="AMINODEOXYCHORISMATE LYASE"/>
    <property type="match status" value="1"/>
</dbReference>
<dbReference type="EMBL" id="CP060131">
    <property type="protein sequence ID" value="QNG52263.1"/>
    <property type="molecule type" value="Genomic_DNA"/>
</dbReference>
<sequence>MDALASVDGVIGPAATATIPVTDDGLLRGDGVFEVARLYAGRPFAWDEHVARLRLSAANIRLEFDLDAALAEVDALLDRAGAVDGTVRLLVTRGGRRVVVLAPPPDIAPTIALGTVEYAPTRVLDAVKSLSYAANMHASRLAREAGAGEALLVTPDGTVLEGPTSAFFYAVDGRLHTPPLADHVLDSITRRHVVAVTGTTERRLARDELGRLDEAFLASTTREVQPVSAIDGHDLPAAPGPLTAAAADAFRRYVRAATAPAARRSG</sequence>
<keyword evidence="3" id="KW-1185">Reference proteome</keyword>
<dbReference type="InterPro" id="IPR043131">
    <property type="entry name" value="BCAT-like_N"/>
</dbReference>
<dbReference type="KEGG" id="ppel:H6H00_30210"/>
<dbReference type="Gene3D" id="3.30.470.10">
    <property type="match status" value="1"/>
</dbReference>
<dbReference type="AlphaFoldDB" id="A0A7G7MHK2"/>
<evidence type="ECO:0000313" key="3">
    <source>
        <dbReference type="Proteomes" id="UP000515728"/>
    </source>
</evidence>
<proteinExistence type="inferred from homology"/>
<dbReference type="RefSeq" id="WP_185719013.1">
    <property type="nucleotide sequence ID" value="NZ_BAAAWI010000001.1"/>
</dbReference>
<dbReference type="InterPro" id="IPR001544">
    <property type="entry name" value="Aminotrans_IV"/>
</dbReference>
<dbReference type="InterPro" id="IPR043132">
    <property type="entry name" value="BCAT-like_C"/>
</dbReference>
<dbReference type="PANTHER" id="PTHR42743">
    <property type="entry name" value="AMINO-ACID AMINOTRANSFERASE"/>
    <property type="match status" value="1"/>
</dbReference>
<evidence type="ECO:0000256" key="1">
    <source>
        <dbReference type="ARBA" id="ARBA00009320"/>
    </source>
</evidence>
<gene>
    <name evidence="2" type="ORF">H6H00_30210</name>
</gene>
<organism evidence="2 3">
    <name type="scientific">Pseudonocardia petroleophila</name>
    <dbReference type="NCBI Taxonomy" id="37331"/>
    <lineage>
        <taxon>Bacteria</taxon>
        <taxon>Bacillati</taxon>
        <taxon>Actinomycetota</taxon>
        <taxon>Actinomycetes</taxon>
        <taxon>Pseudonocardiales</taxon>
        <taxon>Pseudonocardiaceae</taxon>
        <taxon>Pseudonocardia</taxon>
    </lineage>
</organism>
<reference evidence="2 3" key="1">
    <citation type="submission" date="2020-08" db="EMBL/GenBank/DDBJ databases">
        <authorList>
            <person name="Mo P."/>
        </authorList>
    </citation>
    <scope>NUCLEOTIDE SEQUENCE [LARGE SCALE GENOMIC DNA]</scope>
    <source>
        <strain evidence="2 3">CGMCC 4.1532</strain>
    </source>
</reference>
<comment type="similarity">
    <text evidence="1">Belongs to the class-IV pyridoxal-phosphate-dependent aminotransferase family.</text>
</comment>
<dbReference type="GO" id="GO:0005829">
    <property type="term" value="C:cytosol"/>
    <property type="evidence" value="ECO:0007669"/>
    <property type="project" value="TreeGrafter"/>
</dbReference>
<dbReference type="Proteomes" id="UP000515728">
    <property type="component" value="Chromosome"/>
</dbReference>
<dbReference type="GO" id="GO:0046394">
    <property type="term" value="P:carboxylic acid biosynthetic process"/>
    <property type="evidence" value="ECO:0007669"/>
    <property type="project" value="UniProtKB-ARBA"/>
</dbReference>
<accession>A0A7G7MHK2</accession>
<protein>
    <submittedName>
        <fullName evidence="2">Aminotransferase class IV family protein</fullName>
    </submittedName>
</protein>
<dbReference type="Pfam" id="PF01063">
    <property type="entry name" value="Aminotran_4"/>
    <property type="match status" value="1"/>
</dbReference>
<dbReference type="CDD" id="cd00449">
    <property type="entry name" value="PLPDE_IV"/>
    <property type="match status" value="1"/>
</dbReference>
<name>A0A7G7MHK2_9PSEU</name>
<dbReference type="SUPFAM" id="SSF56752">
    <property type="entry name" value="D-aminoacid aminotransferase-like PLP-dependent enzymes"/>
    <property type="match status" value="1"/>
</dbReference>
<evidence type="ECO:0000313" key="2">
    <source>
        <dbReference type="EMBL" id="QNG52263.1"/>
    </source>
</evidence>
<dbReference type="Gene3D" id="3.20.10.10">
    <property type="entry name" value="D-amino Acid Aminotransferase, subunit A, domain 2"/>
    <property type="match status" value="1"/>
</dbReference>
<keyword evidence="2" id="KW-0032">Aminotransferase</keyword>